<evidence type="ECO:0000256" key="2">
    <source>
        <dbReference type="ARBA" id="ARBA00022603"/>
    </source>
</evidence>
<accession>A0A2M9XX82</accession>
<gene>
    <name evidence="10" type="ORF">EHQ30_13220</name>
</gene>
<dbReference type="RefSeq" id="WP_100792312.1">
    <property type="nucleotide sequence ID" value="NZ_NPDQ01000012.1"/>
</dbReference>
<dbReference type="EMBL" id="RQFP01000013">
    <property type="protein sequence ID" value="TGK92411.1"/>
    <property type="molecule type" value="Genomic_DNA"/>
</dbReference>
<dbReference type="InterPro" id="IPR006158">
    <property type="entry name" value="Cobalamin-bd"/>
</dbReference>
<dbReference type="GO" id="GO:0031419">
    <property type="term" value="F:cobalamin binding"/>
    <property type="evidence" value="ECO:0007669"/>
    <property type="project" value="InterPro"/>
</dbReference>
<evidence type="ECO:0000313" key="11">
    <source>
        <dbReference type="Proteomes" id="UP000297891"/>
    </source>
</evidence>
<dbReference type="InterPro" id="IPR006638">
    <property type="entry name" value="Elp3/MiaA/NifB-like_rSAM"/>
</dbReference>
<dbReference type="SFLD" id="SFLDG01082">
    <property type="entry name" value="B12-binding_domain_containing"/>
    <property type="match status" value="1"/>
</dbReference>
<keyword evidence="4" id="KW-0949">S-adenosyl-L-methionine</keyword>
<evidence type="ECO:0000256" key="1">
    <source>
        <dbReference type="ARBA" id="ARBA00001966"/>
    </source>
</evidence>
<dbReference type="InterPro" id="IPR034466">
    <property type="entry name" value="Methyltransferase_Class_B"/>
</dbReference>
<dbReference type="SUPFAM" id="SSF102114">
    <property type="entry name" value="Radical SAM enzymes"/>
    <property type="match status" value="1"/>
</dbReference>
<keyword evidence="11" id="KW-1185">Reference proteome</keyword>
<dbReference type="PANTHER" id="PTHR43409:SF7">
    <property type="entry name" value="BLL1977 PROTEIN"/>
    <property type="match status" value="1"/>
</dbReference>
<dbReference type="Gene3D" id="3.40.50.280">
    <property type="entry name" value="Cobalamin-binding domain"/>
    <property type="match status" value="1"/>
</dbReference>
<dbReference type="AlphaFoldDB" id="A0A2M9XX82"/>
<keyword evidence="6" id="KW-0408">Iron</keyword>
<dbReference type="PROSITE" id="PS51918">
    <property type="entry name" value="RADICAL_SAM"/>
    <property type="match status" value="1"/>
</dbReference>
<dbReference type="PROSITE" id="PS51332">
    <property type="entry name" value="B12_BINDING"/>
    <property type="match status" value="1"/>
</dbReference>
<dbReference type="InterPro" id="IPR025274">
    <property type="entry name" value="DUF4070"/>
</dbReference>
<dbReference type="InterPro" id="IPR007197">
    <property type="entry name" value="rSAM"/>
</dbReference>
<dbReference type="SFLD" id="SFLDS00029">
    <property type="entry name" value="Radical_SAM"/>
    <property type="match status" value="1"/>
</dbReference>
<dbReference type="Pfam" id="PF04055">
    <property type="entry name" value="Radical_SAM"/>
    <property type="match status" value="1"/>
</dbReference>
<dbReference type="GO" id="GO:0051539">
    <property type="term" value="F:4 iron, 4 sulfur cluster binding"/>
    <property type="evidence" value="ECO:0007669"/>
    <property type="project" value="UniProtKB-KW"/>
</dbReference>
<dbReference type="InterPro" id="IPR058240">
    <property type="entry name" value="rSAM_sf"/>
</dbReference>
<dbReference type="CDD" id="cd02068">
    <property type="entry name" value="radical_SAM_B12_BD"/>
    <property type="match status" value="1"/>
</dbReference>
<evidence type="ECO:0000256" key="3">
    <source>
        <dbReference type="ARBA" id="ARBA00022679"/>
    </source>
</evidence>
<dbReference type="InterPro" id="IPR051198">
    <property type="entry name" value="BchE-like"/>
</dbReference>
<dbReference type="OrthoDB" id="9801424at2"/>
<dbReference type="GO" id="GO:0005829">
    <property type="term" value="C:cytosol"/>
    <property type="evidence" value="ECO:0007669"/>
    <property type="project" value="TreeGrafter"/>
</dbReference>
<evidence type="ECO:0000256" key="7">
    <source>
        <dbReference type="ARBA" id="ARBA00023014"/>
    </source>
</evidence>
<dbReference type="Pfam" id="PF02310">
    <property type="entry name" value="B12-binding"/>
    <property type="match status" value="1"/>
</dbReference>
<keyword evidence="7" id="KW-0411">Iron-sulfur</keyword>
<comment type="cofactor">
    <cofactor evidence="1">
        <name>[4Fe-4S] cluster</name>
        <dbReference type="ChEBI" id="CHEBI:49883"/>
    </cofactor>
</comment>
<evidence type="ECO:0000256" key="4">
    <source>
        <dbReference type="ARBA" id="ARBA00022691"/>
    </source>
</evidence>
<sequence>MHSFKIALISPKGPLYRHRTGIFRKDLRAAPLTLTTLAALVPNTLGAEVKIYDEGIEDLPANIDADLIGMTVITGSAPRSYELAEKFRNQGKTVILGGPHVTLLAEEAKKHADSIVTGYAEESWPELLYDFQNQNLKKHYVMSASFSLEKKENLPFPKRELLRQKSYKTLNTFEATRGCIHNCEFCVVPVAWGRRPFQKPIEHIVEDIKQRKAKQVLFYDLNLIADKEYAKELFKALIPLKIYWVGLSTTLIGRDDELFELLVRSGCKGLLIGFESISKTTLRSTKKSFNDPDGYSELIRKLRNVGIIINGTFVFGNDDDDISTFDAVRDFVIENKIGLPRFSILTPFPGTPLFQRLEKENRIIDRDWSKYDGQHIVFQPKQMTPDQLQFGHERVWKEVYSIKGIGKRAIGNFTSIFPIVLAANSAYRYYANNLSKFYTCRGGIV</sequence>
<keyword evidence="2" id="KW-0489">Methyltransferase</keyword>
<dbReference type="PANTHER" id="PTHR43409">
    <property type="entry name" value="ANAEROBIC MAGNESIUM-PROTOPORPHYRIN IX MONOMETHYL ESTER CYCLASE-RELATED"/>
    <property type="match status" value="1"/>
</dbReference>
<feature type="domain" description="B12-binding" evidence="8">
    <location>
        <begin position="3"/>
        <end position="138"/>
    </location>
</feature>
<dbReference type="Pfam" id="PF13282">
    <property type="entry name" value="DUF4070"/>
    <property type="match status" value="1"/>
</dbReference>
<dbReference type="Proteomes" id="UP000297891">
    <property type="component" value="Unassembled WGS sequence"/>
</dbReference>
<dbReference type="SMART" id="SM00729">
    <property type="entry name" value="Elp3"/>
    <property type="match status" value="1"/>
</dbReference>
<name>A0A2M9XX82_9LEPT</name>
<dbReference type="InterPro" id="IPR023404">
    <property type="entry name" value="rSAM_horseshoe"/>
</dbReference>
<evidence type="ECO:0000256" key="5">
    <source>
        <dbReference type="ARBA" id="ARBA00022723"/>
    </source>
</evidence>
<dbReference type="CDD" id="cd01335">
    <property type="entry name" value="Radical_SAM"/>
    <property type="match status" value="1"/>
</dbReference>
<keyword evidence="5" id="KW-0479">Metal-binding</keyword>
<comment type="caution">
    <text evidence="10">The sequence shown here is derived from an EMBL/GenBank/DDBJ whole genome shotgun (WGS) entry which is preliminary data.</text>
</comment>
<dbReference type="SFLD" id="SFLDG01123">
    <property type="entry name" value="methyltransferase_(Class_B)"/>
    <property type="match status" value="1"/>
</dbReference>
<feature type="domain" description="Radical SAM core" evidence="9">
    <location>
        <begin position="165"/>
        <end position="386"/>
    </location>
</feature>
<evidence type="ECO:0000313" key="10">
    <source>
        <dbReference type="EMBL" id="TGK92411.1"/>
    </source>
</evidence>
<dbReference type="GO" id="GO:0003824">
    <property type="term" value="F:catalytic activity"/>
    <property type="evidence" value="ECO:0007669"/>
    <property type="project" value="InterPro"/>
</dbReference>
<dbReference type="GO" id="GO:0046872">
    <property type="term" value="F:metal ion binding"/>
    <property type="evidence" value="ECO:0007669"/>
    <property type="project" value="UniProtKB-KW"/>
</dbReference>
<keyword evidence="3" id="KW-0808">Transferase</keyword>
<reference evidence="10" key="1">
    <citation type="journal article" date="2019" name="PLoS Negl. Trop. Dis.">
        <title>Revisiting the worldwide diversity of Leptospira species in the environment.</title>
        <authorList>
            <person name="Vincent A.T."/>
            <person name="Schiettekatte O."/>
            <person name="Bourhy P."/>
            <person name="Veyrier F.J."/>
            <person name="Picardeau M."/>
        </authorList>
    </citation>
    <scope>NUCLEOTIDE SEQUENCE [LARGE SCALE GENOMIC DNA]</scope>
    <source>
        <strain evidence="10">201800277</strain>
    </source>
</reference>
<organism evidence="10 11">
    <name type="scientific">Leptospira brenneri</name>
    <dbReference type="NCBI Taxonomy" id="2023182"/>
    <lineage>
        <taxon>Bacteria</taxon>
        <taxon>Pseudomonadati</taxon>
        <taxon>Spirochaetota</taxon>
        <taxon>Spirochaetia</taxon>
        <taxon>Leptospirales</taxon>
        <taxon>Leptospiraceae</taxon>
        <taxon>Leptospira</taxon>
    </lineage>
</organism>
<evidence type="ECO:0000256" key="6">
    <source>
        <dbReference type="ARBA" id="ARBA00023004"/>
    </source>
</evidence>
<dbReference type="Gene3D" id="3.80.30.20">
    <property type="entry name" value="tm_1862 like domain"/>
    <property type="match status" value="1"/>
</dbReference>
<protein>
    <submittedName>
        <fullName evidence="10">Radical SAM protein</fullName>
    </submittedName>
</protein>
<proteinExistence type="predicted"/>
<evidence type="ECO:0000259" key="9">
    <source>
        <dbReference type="PROSITE" id="PS51918"/>
    </source>
</evidence>
<evidence type="ECO:0000259" key="8">
    <source>
        <dbReference type="PROSITE" id="PS51332"/>
    </source>
</evidence>